<dbReference type="STRING" id="446470.Snas_3458"/>
<dbReference type="GO" id="GO:0016471">
    <property type="term" value="C:vacuolar proton-transporting V-type ATPase complex"/>
    <property type="evidence" value="ECO:0007669"/>
    <property type="project" value="TreeGrafter"/>
</dbReference>
<evidence type="ECO:0000313" key="9">
    <source>
        <dbReference type="EMBL" id="ADD43122.1"/>
    </source>
</evidence>
<comment type="similarity">
    <text evidence="2">Belongs to the V-ATPase 116 kDa subunit family.</text>
</comment>
<evidence type="ECO:0000256" key="6">
    <source>
        <dbReference type="ARBA" id="ARBA00023065"/>
    </source>
</evidence>
<keyword evidence="6" id="KW-0406">Ion transport</keyword>
<gene>
    <name evidence="9" type="ordered locus">Snas_3458</name>
</gene>
<feature type="transmembrane region" description="Helical" evidence="8">
    <location>
        <begin position="408"/>
        <end position="434"/>
    </location>
</feature>
<feature type="transmembrane region" description="Helical" evidence="8">
    <location>
        <begin position="220"/>
        <end position="241"/>
    </location>
</feature>
<dbReference type="GO" id="GO:0033179">
    <property type="term" value="C:proton-transporting V-type ATPase, V0 domain"/>
    <property type="evidence" value="ECO:0007669"/>
    <property type="project" value="InterPro"/>
</dbReference>
<keyword evidence="3" id="KW-0813">Transport</keyword>
<dbReference type="AlphaFoldDB" id="D3PVK8"/>
<evidence type="ECO:0000256" key="5">
    <source>
        <dbReference type="ARBA" id="ARBA00022989"/>
    </source>
</evidence>
<dbReference type="eggNOG" id="COG1269">
    <property type="taxonomic scope" value="Bacteria"/>
</dbReference>
<evidence type="ECO:0000313" key="10">
    <source>
        <dbReference type="Proteomes" id="UP000000844"/>
    </source>
</evidence>
<dbReference type="Pfam" id="PF01496">
    <property type="entry name" value="V_ATPase_I"/>
    <property type="match status" value="1"/>
</dbReference>
<accession>D3PVK8</accession>
<feature type="transmembrane region" description="Helical" evidence="8">
    <location>
        <begin position="321"/>
        <end position="346"/>
    </location>
</feature>
<dbReference type="GO" id="GO:0046961">
    <property type="term" value="F:proton-transporting ATPase activity, rotational mechanism"/>
    <property type="evidence" value="ECO:0007669"/>
    <property type="project" value="InterPro"/>
</dbReference>
<evidence type="ECO:0000256" key="7">
    <source>
        <dbReference type="ARBA" id="ARBA00023136"/>
    </source>
</evidence>
<keyword evidence="7 8" id="KW-0472">Membrane</keyword>
<dbReference type="EMBL" id="CP001778">
    <property type="protein sequence ID" value="ADD43122.1"/>
    <property type="molecule type" value="Genomic_DNA"/>
</dbReference>
<feature type="transmembrane region" description="Helical" evidence="8">
    <location>
        <begin position="375"/>
        <end position="396"/>
    </location>
</feature>
<keyword evidence="5 8" id="KW-1133">Transmembrane helix</keyword>
<organism evidence="9 10">
    <name type="scientific">Stackebrandtia nassauensis (strain DSM 44728 / CIP 108903 / NRRL B-16338 / NBRC 102104 / LLR-40K-21)</name>
    <dbReference type="NCBI Taxonomy" id="446470"/>
    <lineage>
        <taxon>Bacteria</taxon>
        <taxon>Bacillati</taxon>
        <taxon>Actinomycetota</taxon>
        <taxon>Actinomycetes</taxon>
        <taxon>Glycomycetales</taxon>
        <taxon>Glycomycetaceae</taxon>
        <taxon>Stackebrandtia</taxon>
    </lineage>
</organism>
<dbReference type="GO" id="GO:0007035">
    <property type="term" value="P:vacuolar acidification"/>
    <property type="evidence" value="ECO:0007669"/>
    <property type="project" value="TreeGrafter"/>
</dbReference>
<evidence type="ECO:0000256" key="3">
    <source>
        <dbReference type="ARBA" id="ARBA00022448"/>
    </source>
</evidence>
<dbReference type="Proteomes" id="UP000000844">
    <property type="component" value="Chromosome"/>
</dbReference>
<dbReference type="RefSeq" id="WP_013018693.1">
    <property type="nucleotide sequence ID" value="NC_013947.1"/>
</dbReference>
<name>D3PVK8_STANL</name>
<sequence>MPLSETMRPVRMRRVAIVAGQADLRAALAAVADTGTVQLDSTSWAESSAGPAGRALRAAHATVDSPALSEWEPDLDELVRGGRLDLLAGEAQLETHAAQAVRRGEFAALTGWLAESALPDLTARLSRLGAAVVPLPSPPGVDPPTLLPEGGPWRGSFTELVTTYGTLPYRDVDPTLPAAAAYVFMFGMMFGDAGHGLLLLLVALWLRFRPPRRLLWAVRAWPFVLAAGFTSVGFGVLYGEFFGPTGVLPVLWVAPLEQPMTLLWASVAVGAVLLAAAYAAAVVNRWREGGPRLAVYASSGGAGLTVFVGLGALAAGLLLHGYVLIGVGVCVTAVGLALSGVGFYAASGGGAGGMAQAGVEVFDAILRLGSNLFSFARLAAFGLTHAALAGLVWHGTTGLADGGLPGTIAAVLVFVLGNAVAFALEALVAAIQALRLEFYELFSRMFTGFGEPFHPWRIPIWTDMEEDRS</sequence>
<protein>
    <submittedName>
        <fullName evidence="9">V-type ATPase 116 kDa subunit</fullName>
    </submittedName>
</protein>
<evidence type="ECO:0000256" key="8">
    <source>
        <dbReference type="SAM" id="Phobius"/>
    </source>
</evidence>
<evidence type="ECO:0000256" key="2">
    <source>
        <dbReference type="ARBA" id="ARBA00009904"/>
    </source>
</evidence>
<keyword evidence="4 8" id="KW-0812">Transmembrane</keyword>
<evidence type="ECO:0000256" key="1">
    <source>
        <dbReference type="ARBA" id="ARBA00004141"/>
    </source>
</evidence>
<proteinExistence type="inferred from homology"/>
<keyword evidence="10" id="KW-1185">Reference proteome</keyword>
<dbReference type="InterPro" id="IPR002490">
    <property type="entry name" value="V-ATPase_116kDa_su"/>
</dbReference>
<feature type="transmembrane region" description="Helical" evidence="8">
    <location>
        <begin position="261"/>
        <end position="281"/>
    </location>
</feature>
<dbReference type="PANTHER" id="PTHR11629:SF63">
    <property type="entry name" value="V-TYPE PROTON ATPASE SUBUNIT A"/>
    <property type="match status" value="1"/>
</dbReference>
<evidence type="ECO:0000256" key="4">
    <source>
        <dbReference type="ARBA" id="ARBA00022692"/>
    </source>
</evidence>
<feature type="transmembrane region" description="Helical" evidence="8">
    <location>
        <begin position="179"/>
        <end position="208"/>
    </location>
</feature>
<feature type="transmembrane region" description="Helical" evidence="8">
    <location>
        <begin position="293"/>
        <end position="315"/>
    </location>
</feature>
<reference evidence="9 10" key="1">
    <citation type="journal article" date="2009" name="Stand. Genomic Sci.">
        <title>Complete genome sequence of Stackebrandtia nassauensis type strain (LLR-40K-21).</title>
        <authorList>
            <person name="Munk C."/>
            <person name="Lapidus A."/>
            <person name="Copeland A."/>
            <person name="Jando M."/>
            <person name="Mayilraj S."/>
            <person name="Glavina Del Rio T."/>
            <person name="Nolan M."/>
            <person name="Chen F."/>
            <person name="Lucas S."/>
            <person name="Tice H."/>
            <person name="Cheng J.F."/>
            <person name="Han C."/>
            <person name="Detter J.C."/>
            <person name="Bruce D."/>
            <person name="Goodwin L."/>
            <person name="Chain P."/>
            <person name="Pitluck S."/>
            <person name="Goker M."/>
            <person name="Ovchinikova G."/>
            <person name="Pati A."/>
            <person name="Ivanova N."/>
            <person name="Mavromatis K."/>
            <person name="Chen A."/>
            <person name="Palaniappan K."/>
            <person name="Land M."/>
            <person name="Hauser L."/>
            <person name="Chang Y.J."/>
            <person name="Jeffries C.D."/>
            <person name="Bristow J."/>
            <person name="Eisen J.A."/>
            <person name="Markowitz V."/>
            <person name="Hugenholtz P."/>
            <person name="Kyrpides N.C."/>
            <person name="Klenk H.P."/>
        </authorList>
    </citation>
    <scope>NUCLEOTIDE SEQUENCE [LARGE SCALE GENOMIC DNA]</scope>
    <source>
        <strain evidence="10">DSM 44728 / CIP 108903 / NRRL B-16338 / NBRC 102104 / LLR-40K-21</strain>
    </source>
</reference>
<comment type="subcellular location">
    <subcellularLocation>
        <location evidence="1">Membrane</location>
        <topology evidence="1">Multi-pass membrane protein</topology>
    </subcellularLocation>
</comment>
<dbReference type="PANTHER" id="PTHR11629">
    <property type="entry name" value="VACUOLAR PROTON ATPASES"/>
    <property type="match status" value="1"/>
</dbReference>
<dbReference type="GO" id="GO:0051117">
    <property type="term" value="F:ATPase binding"/>
    <property type="evidence" value="ECO:0007669"/>
    <property type="project" value="TreeGrafter"/>
</dbReference>
<dbReference type="HOGENOM" id="CLU_582544_0_0_11"/>
<dbReference type="OrthoDB" id="9803814at2"/>
<dbReference type="KEGG" id="sna:Snas_3458"/>